<evidence type="ECO:0000313" key="5">
    <source>
        <dbReference type="Proteomes" id="UP000294508"/>
    </source>
</evidence>
<keyword evidence="5" id="KW-1185">Reference proteome</keyword>
<dbReference type="Pfam" id="PF03713">
    <property type="entry name" value="DUF305"/>
    <property type="match status" value="1"/>
</dbReference>
<evidence type="ECO:0000259" key="3">
    <source>
        <dbReference type="Pfam" id="PF03713"/>
    </source>
</evidence>
<feature type="region of interest" description="Disordered" evidence="1">
    <location>
        <begin position="22"/>
        <end position="54"/>
    </location>
</feature>
<gene>
    <name evidence="4" type="ORF">EV652_12515</name>
</gene>
<evidence type="ECO:0000256" key="1">
    <source>
        <dbReference type="SAM" id="MobiDB-lite"/>
    </source>
</evidence>
<feature type="domain" description="DUF305" evidence="3">
    <location>
        <begin position="62"/>
        <end position="207"/>
    </location>
</feature>
<reference evidence="4 5" key="1">
    <citation type="journal article" date="2015" name="Stand. Genomic Sci.">
        <title>Genomic Encyclopedia of Bacterial and Archaeal Type Strains, Phase III: the genomes of soil and plant-associated and newly described type strains.</title>
        <authorList>
            <person name="Whitman W.B."/>
            <person name="Woyke T."/>
            <person name="Klenk H.P."/>
            <person name="Zhou Y."/>
            <person name="Lilburn T.G."/>
            <person name="Beck B.J."/>
            <person name="De Vos P."/>
            <person name="Vandamme P."/>
            <person name="Eisen J.A."/>
            <person name="Garrity G."/>
            <person name="Hugenholtz P."/>
            <person name="Kyrpides N.C."/>
        </authorList>
    </citation>
    <scope>NUCLEOTIDE SEQUENCE [LARGE SCALE GENOMIC DNA]</scope>
    <source>
        <strain evidence="4 5">VKM Ac-2572</strain>
    </source>
</reference>
<dbReference type="InterPro" id="IPR005183">
    <property type="entry name" value="DUF305_CopM-like"/>
</dbReference>
<dbReference type="EMBL" id="SLWN01000025">
    <property type="protein sequence ID" value="TCO13858.1"/>
    <property type="molecule type" value="Genomic_DNA"/>
</dbReference>
<proteinExistence type="predicted"/>
<dbReference type="PROSITE" id="PS51257">
    <property type="entry name" value="PROKAR_LIPOPROTEIN"/>
    <property type="match status" value="1"/>
</dbReference>
<feature type="signal peptide" evidence="2">
    <location>
        <begin position="1"/>
        <end position="25"/>
    </location>
</feature>
<dbReference type="PANTHER" id="PTHR36933:SF1">
    <property type="entry name" value="SLL0788 PROTEIN"/>
    <property type="match status" value="1"/>
</dbReference>
<dbReference type="AlphaFoldDB" id="A0A4R2GU35"/>
<keyword evidence="2" id="KW-0732">Signal</keyword>
<protein>
    <submittedName>
        <fullName evidence="4">Uncharacterized protein (DUF305 family)</fullName>
    </submittedName>
</protein>
<evidence type="ECO:0000256" key="2">
    <source>
        <dbReference type="SAM" id="SignalP"/>
    </source>
</evidence>
<accession>A0A4R2GU35</accession>
<dbReference type="PANTHER" id="PTHR36933">
    <property type="entry name" value="SLL0788 PROTEIN"/>
    <property type="match status" value="1"/>
</dbReference>
<comment type="caution">
    <text evidence="4">The sequence shown here is derived from an EMBL/GenBank/DDBJ whole genome shotgun (WGS) entry which is preliminary data.</text>
</comment>
<evidence type="ECO:0000313" key="4">
    <source>
        <dbReference type="EMBL" id="TCO13858.1"/>
    </source>
</evidence>
<dbReference type="Gene3D" id="1.20.1260.10">
    <property type="match status" value="1"/>
</dbReference>
<feature type="chain" id="PRO_5020272209" evidence="2">
    <location>
        <begin position="26"/>
        <end position="211"/>
    </location>
</feature>
<feature type="compositionally biased region" description="Pro residues" evidence="1">
    <location>
        <begin position="26"/>
        <end position="36"/>
    </location>
</feature>
<dbReference type="Proteomes" id="UP000294508">
    <property type="component" value="Unassembled WGS sequence"/>
</dbReference>
<sequence>MGICRSGVTVVLVAVLAGCSTTKPAAEPPASQPPVIVPGTPGGPNQTLSALPSPTNGVDPDDVAFLADMMVHHTQALRMAGYAATSAENAKVKALAERIRVGQQPEIEAMRQMLVARGQTPPDLTHVDHTDHSDMPGMASQDELITLEKARGKAFDQLFLSLMIKHHQGAVTMSGTVVDKGTDPQIGELAQEVGVTQTKEIATMRQLQKGL</sequence>
<feature type="compositionally biased region" description="Polar residues" evidence="1">
    <location>
        <begin position="45"/>
        <end position="54"/>
    </location>
</feature>
<name>A0A4R2GU35_9ACTN</name>
<organism evidence="4 5">
    <name type="scientific">Kribbella steppae</name>
    <dbReference type="NCBI Taxonomy" id="2512223"/>
    <lineage>
        <taxon>Bacteria</taxon>
        <taxon>Bacillati</taxon>
        <taxon>Actinomycetota</taxon>
        <taxon>Actinomycetes</taxon>
        <taxon>Propionibacteriales</taxon>
        <taxon>Kribbellaceae</taxon>
        <taxon>Kribbella</taxon>
    </lineage>
</organism>
<dbReference type="InterPro" id="IPR012347">
    <property type="entry name" value="Ferritin-like"/>
</dbReference>